<organism evidence="1 2">
    <name type="scientific">Tolypocladium ophioglossoides (strain CBS 100239)</name>
    <name type="common">Snaketongue truffleclub</name>
    <name type="synonym">Elaphocordyceps ophioglossoides</name>
    <dbReference type="NCBI Taxonomy" id="1163406"/>
    <lineage>
        <taxon>Eukaryota</taxon>
        <taxon>Fungi</taxon>
        <taxon>Dikarya</taxon>
        <taxon>Ascomycota</taxon>
        <taxon>Pezizomycotina</taxon>
        <taxon>Sordariomycetes</taxon>
        <taxon>Hypocreomycetidae</taxon>
        <taxon>Hypocreales</taxon>
        <taxon>Ophiocordycipitaceae</taxon>
        <taxon>Tolypocladium</taxon>
    </lineage>
</organism>
<protein>
    <submittedName>
        <fullName evidence="1">Uncharacterized protein</fullName>
    </submittedName>
</protein>
<keyword evidence="2" id="KW-1185">Reference proteome</keyword>
<name>A0A0L0MZB8_TOLOC</name>
<sequence>MGSAAITHIATIPSNVRRTPGDVLEELFSIGNSEFNAGMKQSKYGYPILGLYELVTLITLGEIKTTWGMGGASMGWCYVKTAMWQDRWKEEKRRDSRVKRIF</sequence>
<proteinExistence type="predicted"/>
<evidence type="ECO:0000313" key="2">
    <source>
        <dbReference type="Proteomes" id="UP000036947"/>
    </source>
</evidence>
<dbReference type="Proteomes" id="UP000036947">
    <property type="component" value="Unassembled WGS sequence"/>
</dbReference>
<accession>A0A0L0MZB8</accession>
<evidence type="ECO:0000313" key="1">
    <source>
        <dbReference type="EMBL" id="KND87172.1"/>
    </source>
</evidence>
<reference evidence="1 2" key="1">
    <citation type="journal article" date="2015" name="BMC Genomics">
        <title>The genome of the truffle-parasite Tolypocladium ophioglossoides and the evolution of antifungal peptaibiotics.</title>
        <authorList>
            <person name="Quandt C.A."/>
            <person name="Bushley K.E."/>
            <person name="Spatafora J.W."/>
        </authorList>
    </citation>
    <scope>NUCLEOTIDE SEQUENCE [LARGE SCALE GENOMIC DNA]</scope>
    <source>
        <strain evidence="1 2">CBS 100239</strain>
    </source>
</reference>
<dbReference type="OrthoDB" id="4916302at2759"/>
<dbReference type="AlphaFoldDB" id="A0A0L0MZB8"/>
<dbReference type="EMBL" id="LFRF01000040">
    <property type="protein sequence ID" value="KND87172.1"/>
    <property type="molecule type" value="Genomic_DNA"/>
</dbReference>
<comment type="caution">
    <text evidence="1">The sequence shown here is derived from an EMBL/GenBank/DDBJ whole genome shotgun (WGS) entry which is preliminary data.</text>
</comment>
<gene>
    <name evidence="1" type="ORF">TOPH_08178</name>
</gene>